<gene>
    <name evidence="2" type="ORF">HUT05_45350</name>
</gene>
<sequence>MDDDGDVAGQMKSAWCARLGAHIAELQSQINRIVKLGLPPADAELAAKAGEQLAAARRVLSKKHRFVKRITGLYADAALANVHEAEVAILRLLPADELGWRGSRVITQARLHLAADDERLVNLEAALKRNNNLLTPDLRELAVSTLHAAQQAEEAERARVCSFSQIIAASVVIMTVIAALFAAWGYVVPAVAEKFCFTPPEGMVCPIGHSAQGSDLLLVLFIGALAAALAGAVSLRSMRGTSGPYRIAVLLLVLRLPVGALSAALGILLISGEFLPGLSSLDSEAQIVAWAAAFGILQETVTRAVDKQGQLVLDNVRAPNRGFEQ</sequence>
<evidence type="ECO:0000256" key="1">
    <source>
        <dbReference type="SAM" id="Phobius"/>
    </source>
</evidence>
<feature type="transmembrane region" description="Helical" evidence="1">
    <location>
        <begin position="216"/>
        <end position="235"/>
    </location>
</feature>
<evidence type="ECO:0000313" key="3">
    <source>
        <dbReference type="Proteomes" id="UP000509418"/>
    </source>
</evidence>
<feature type="transmembrane region" description="Helical" evidence="1">
    <location>
        <begin position="247"/>
        <end position="270"/>
    </location>
</feature>
<organism evidence="2 3">
    <name type="scientific">Streptomyces chartreusis</name>
    <dbReference type="NCBI Taxonomy" id="1969"/>
    <lineage>
        <taxon>Bacteria</taxon>
        <taxon>Bacillati</taxon>
        <taxon>Actinomycetota</taxon>
        <taxon>Actinomycetes</taxon>
        <taxon>Kitasatosporales</taxon>
        <taxon>Streptomycetaceae</taxon>
        <taxon>Streptomyces</taxon>
    </lineage>
</organism>
<name>A0A7H8TKA3_STRCX</name>
<keyword evidence="1" id="KW-0812">Transmembrane</keyword>
<keyword evidence="3" id="KW-1185">Reference proteome</keyword>
<dbReference type="RefSeq" id="WP_176578549.1">
    <property type="nucleotide sequence ID" value="NZ_CBDRGH010000013.1"/>
</dbReference>
<protein>
    <submittedName>
        <fullName evidence="2">Uncharacterized protein</fullName>
    </submittedName>
</protein>
<dbReference type="EMBL" id="CP056041">
    <property type="protein sequence ID" value="QKZ23949.1"/>
    <property type="molecule type" value="Genomic_DNA"/>
</dbReference>
<keyword evidence="1" id="KW-1133">Transmembrane helix</keyword>
<dbReference type="AlphaFoldDB" id="A0A7H8TKA3"/>
<dbReference type="Proteomes" id="UP000509418">
    <property type="component" value="Chromosome"/>
</dbReference>
<evidence type="ECO:0000313" key="2">
    <source>
        <dbReference type="EMBL" id="QKZ23949.1"/>
    </source>
</evidence>
<proteinExistence type="predicted"/>
<accession>A0A7H8TKA3</accession>
<reference evidence="2 3" key="1">
    <citation type="submission" date="2020-06" db="EMBL/GenBank/DDBJ databases">
        <title>Genome mining for natural products.</title>
        <authorList>
            <person name="Zhang B."/>
            <person name="Shi J."/>
            <person name="Ge H."/>
        </authorList>
    </citation>
    <scope>NUCLEOTIDE SEQUENCE [LARGE SCALE GENOMIC DNA]</scope>
    <source>
        <strain evidence="2 3">NA02069</strain>
    </source>
</reference>
<keyword evidence="1" id="KW-0472">Membrane</keyword>
<feature type="transmembrane region" description="Helical" evidence="1">
    <location>
        <begin position="166"/>
        <end position="187"/>
    </location>
</feature>